<evidence type="ECO:0000256" key="3">
    <source>
        <dbReference type="ARBA" id="ARBA00022723"/>
    </source>
</evidence>
<dbReference type="Proteomes" id="UP000295371">
    <property type="component" value="Unassembled WGS sequence"/>
</dbReference>
<evidence type="ECO:0000256" key="5">
    <source>
        <dbReference type="ARBA" id="ARBA00024993"/>
    </source>
</evidence>
<feature type="binding site" evidence="7">
    <location>
        <position position="97"/>
    </location>
    <ligand>
        <name>Zn(2+)</name>
        <dbReference type="ChEBI" id="CHEBI:29105"/>
    </ligand>
</feature>
<dbReference type="GO" id="GO:0004089">
    <property type="term" value="F:carbonate dehydratase activity"/>
    <property type="evidence" value="ECO:0007669"/>
    <property type="project" value="UniProtKB-EC"/>
</dbReference>
<proteinExistence type="inferred from homology"/>
<feature type="binding site" evidence="7">
    <location>
        <position position="44"/>
    </location>
    <ligand>
        <name>Zn(2+)</name>
        <dbReference type="ChEBI" id="CHEBI:29105"/>
    </ligand>
</feature>
<evidence type="ECO:0000256" key="4">
    <source>
        <dbReference type="ARBA" id="ARBA00022833"/>
    </source>
</evidence>
<comment type="cofactor">
    <cofactor evidence="7">
        <name>Zn(2+)</name>
        <dbReference type="ChEBI" id="CHEBI:29105"/>
    </cofactor>
    <text evidence="7">Binds 1 zinc ion per subunit.</text>
</comment>
<dbReference type="InterPro" id="IPR036874">
    <property type="entry name" value="Carbonic_anhydrase_sf"/>
</dbReference>
<gene>
    <name evidence="8" type="ORF">CLV29_0140</name>
</gene>
<dbReference type="EC" id="4.2.1.1" evidence="2"/>
<dbReference type="SMART" id="SM00947">
    <property type="entry name" value="Pro_CA"/>
    <property type="match status" value="1"/>
</dbReference>
<dbReference type="SUPFAM" id="SSF53056">
    <property type="entry name" value="beta-carbonic anhydrase, cab"/>
    <property type="match status" value="1"/>
</dbReference>
<dbReference type="Pfam" id="PF00484">
    <property type="entry name" value="Pro_CA"/>
    <property type="match status" value="1"/>
</dbReference>
<evidence type="ECO:0000256" key="7">
    <source>
        <dbReference type="PIRSR" id="PIRSR601765-1"/>
    </source>
</evidence>
<evidence type="ECO:0000256" key="2">
    <source>
        <dbReference type="ARBA" id="ARBA00012925"/>
    </source>
</evidence>
<keyword evidence="3 7" id="KW-0479">Metal-binding</keyword>
<dbReference type="InterPro" id="IPR001765">
    <property type="entry name" value="Carbonic_anhydrase"/>
</dbReference>
<dbReference type="CDD" id="cd03379">
    <property type="entry name" value="beta_CA_cladeD"/>
    <property type="match status" value="1"/>
</dbReference>
<comment type="catalytic activity">
    <reaction evidence="6">
        <text>hydrogencarbonate + H(+) = CO2 + H2O</text>
        <dbReference type="Rhea" id="RHEA:10748"/>
        <dbReference type="ChEBI" id="CHEBI:15377"/>
        <dbReference type="ChEBI" id="CHEBI:15378"/>
        <dbReference type="ChEBI" id="CHEBI:16526"/>
        <dbReference type="ChEBI" id="CHEBI:17544"/>
        <dbReference type="EC" id="4.2.1.1"/>
    </reaction>
</comment>
<dbReference type="EMBL" id="SOAW01000001">
    <property type="protein sequence ID" value="TDT32560.1"/>
    <property type="molecule type" value="Genomic_DNA"/>
</dbReference>
<evidence type="ECO:0000256" key="1">
    <source>
        <dbReference type="ARBA" id="ARBA00006217"/>
    </source>
</evidence>
<evidence type="ECO:0000313" key="8">
    <source>
        <dbReference type="EMBL" id="TDT32560.1"/>
    </source>
</evidence>
<dbReference type="Gene3D" id="3.40.1050.10">
    <property type="entry name" value="Carbonic anhydrase"/>
    <property type="match status" value="1"/>
</dbReference>
<organism evidence="8 9">
    <name type="scientific">Naumannella halotolerans</name>
    <dbReference type="NCBI Taxonomy" id="993414"/>
    <lineage>
        <taxon>Bacteria</taxon>
        <taxon>Bacillati</taxon>
        <taxon>Actinomycetota</taxon>
        <taxon>Actinomycetes</taxon>
        <taxon>Propionibacteriales</taxon>
        <taxon>Propionibacteriaceae</taxon>
        <taxon>Naumannella</taxon>
    </lineage>
</organism>
<dbReference type="OrthoDB" id="8968066at2"/>
<protein>
    <recommendedName>
        <fullName evidence="2">carbonic anhydrase</fullName>
        <ecNumber evidence="2">4.2.1.1</ecNumber>
    </recommendedName>
</protein>
<sequence length="172" mass="18405">MSSEHGRAPKGFGDLLQANADYAAHFDLHGFDGVANAGVAMVTCMDSRIDPLTMIGLRAGDAKILRNPGGRVTDAILAGVVLAVNLLGVDRVLVVQHTRCAVASASEEEFHRRLTESTGIDSSWMTVPVVTDPERTLRDDVTRVRTHPLVPAGVQTGGFVYDVDTGRLNQLV</sequence>
<evidence type="ECO:0000256" key="6">
    <source>
        <dbReference type="ARBA" id="ARBA00048348"/>
    </source>
</evidence>
<dbReference type="AlphaFoldDB" id="A0A4R7J5E2"/>
<evidence type="ECO:0000313" key="9">
    <source>
        <dbReference type="Proteomes" id="UP000295371"/>
    </source>
</evidence>
<comment type="function">
    <text evidence="5">Catalyzes the reversible hydration of carbon dioxide to form bicarbonate.</text>
</comment>
<dbReference type="PANTHER" id="PTHR43175">
    <property type="entry name" value="CARBONIC ANHYDRASE"/>
    <property type="match status" value="1"/>
</dbReference>
<dbReference type="PANTHER" id="PTHR43175:SF3">
    <property type="entry name" value="CARBON DISULFIDE HYDROLASE"/>
    <property type="match status" value="1"/>
</dbReference>
<dbReference type="RefSeq" id="WP_133753186.1">
    <property type="nucleotide sequence ID" value="NZ_CP171129.1"/>
</dbReference>
<comment type="similarity">
    <text evidence="1">Belongs to the beta-class carbonic anhydrase family.</text>
</comment>
<keyword evidence="9" id="KW-1185">Reference proteome</keyword>
<name>A0A4R7J5E2_9ACTN</name>
<comment type="caution">
    <text evidence="8">The sequence shown here is derived from an EMBL/GenBank/DDBJ whole genome shotgun (WGS) entry which is preliminary data.</text>
</comment>
<feature type="binding site" evidence="7">
    <location>
        <position position="46"/>
    </location>
    <ligand>
        <name>Zn(2+)</name>
        <dbReference type="ChEBI" id="CHEBI:29105"/>
    </ligand>
</feature>
<feature type="binding site" evidence="7">
    <location>
        <position position="100"/>
    </location>
    <ligand>
        <name>Zn(2+)</name>
        <dbReference type="ChEBI" id="CHEBI:29105"/>
    </ligand>
</feature>
<keyword evidence="4 7" id="KW-0862">Zinc</keyword>
<accession>A0A4R7J5E2</accession>
<reference evidence="8 9" key="1">
    <citation type="submission" date="2019-03" db="EMBL/GenBank/DDBJ databases">
        <title>Genomic Encyclopedia of Archaeal and Bacterial Type Strains, Phase II (KMG-II): from individual species to whole genera.</title>
        <authorList>
            <person name="Goeker M."/>
        </authorList>
    </citation>
    <scope>NUCLEOTIDE SEQUENCE [LARGE SCALE GENOMIC DNA]</scope>
    <source>
        <strain evidence="8 9">DSM 24323</strain>
    </source>
</reference>
<dbReference type="GO" id="GO:0008270">
    <property type="term" value="F:zinc ion binding"/>
    <property type="evidence" value="ECO:0007669"/>
    <property type="project" value="InterPro"/>
</dbReference>